<evidence type="ECO:0000313" key="1">
    <source>
        <dbReference type="Proteomes" id="UP000887565"/>
    </source>
</evidence>
<proteinExistence type="predicted"/>
<sequence>MQTKFIIFELKHATLQTIDQIIGAVSYQLQPQQPHVQREIQEQTKATNGRFAALAEQMQQLTSTTTTATNARNLPTPRPLPVSSQFHGKKREILTFQMKPSVKPNQLKSLADCLTKSNLKRHRLIPCTITNFPAPQGEKKNYPNPRLKEANRPQPVISASQITRQTIIMTTRNLGTKCGVHLTAKKIAASKQLSTICTS</sequence>
<accession>A0A915KLJ1</accession>
<evidence type="ECO:0000313" key="2">
    <source>
        <dbReference type="WBParaSite" id="nRc.2.0.1.t39303-RA"/>
    </source>
</evidence>
<keyword evidence="1" id="KW-1185">Reference proteome</keyword>
<dbReference type="AlphaFoldDB" id="A0A915KLJ1"/>
<name>A0A915KLJ1_ROMCU</name>
<dbReference type="WBParaSite" id="nRc.2.0.1.t39303-RA">
    <property type="protein sequence ID" value="nRc.2.0.1.t39303-RA"/>
    <property type="gene ID" value="nRc.2.0.1.g39303"/>
</dbReference>
<protein>
    <submittedName>
        <fullName evidence="2">Uncharacterized protein</fullName>
    </submittedName>
</protein>
<dbReference type="Proteomes" id="UP000887565">
    <property type="component" value="Unplaced"/>
</dbReference>
<reference evidence="2" key="1">
    <citation type="submission" date="2022-11" db="UniProtKB">
        <authorList>
            <consortium name="WormBaseParasite"/>
        </authorList>
    </citation>
    <scope>IDENTIFICATION</scope>
</reference>
<organism evidence="1 2">
    <name type="scientific">Romanomermis culicivorax</name>
    <name type="common">Nematode worm</name>
    <dbReference type="NCBI Taxonomy" id="13658"/>
    <lineage>
        <taxon>Eukaryota</taxon>
        <taxon>Metazoa</taxon>
        <taxon>Ecdysozoa</taxon>
        <taxon>Nematoda</taxon>
        <taxon>Enoplea</taxon>
        <taxon>Dorylaimia</taxon>
        <taxon>Mermithida</taxon>
        <taxon>Mermithoidea</taxon>
        <taxon>Mermithidae</taxon>
        <taxon>Romanomermis</taxon>
    </lineage>
</organism>